<protein>
    <submittedName>
        <fullName evidence="2">Uncharacterized protein</fullName>
    </submittedName>
</protein>
<dbReference type="RefSeq" id="WP_317015964.1">
    <property type="nucleotide sequence ID" value="NZ_CP136511.1"/>
</dbReference>
<organism evidence="2 3">
    <name type="scientific">Paraburkholderia kirstenboschensis</name>
    <dbReference type="NCBI Taxonomy" id="1245436"/>
    <lineage>
        <taxon>Bacteria</taxon>
        <taxon>Pseudomonadati</taxon>
        <taxon>Pseudomonadota</taxon>
        <taxon>Betaproteobacteria</taxon>
        <taxon>Burkholderiales</taxon>
        <taxon>Burkholderiaceae</taxon>
        <taxon>Paraburkholderia</taxon>
    </lineage>
</organism>
<feature type="compositionally biased region" description="Polar residues" evidence="1">
    <location>
        <begin position="162"/>
        <end position="174"/>
    </location>
</feature>
<feature type="region of interest" description="Disordered" evidence="1">
    <location>
        <begin position="162"/>
        <end position="187"/>
    </location>
</feature>
<dbReference type="Proteomes" id="UP001302652">
    <property type="component" value="Chromosome 3"/>
</dbReference>
<name>A0ABZ0ECB4_9BURK</name>
<evidence type="ECO:0000313" key="2">
    <source>
        <dbReference type="EMBL" id="WOD14166.1"/>
    </source>
</evidence>
<evidence type="ECO:0000256" key="1">
    <source>
        <dbReference type="SAM" id="MobiDB-lite"/>
    </source>
</evidence>
<reference evidence="2 3" key="1">
    <citation type="submission" date="2023-10" db="EMBL/GenBank/DDBJ databases">
        <title>Surface-active antibiotics is a multifunctional adaptation for post-fire microbes.</title>
        <authorList>
            <person name="Liu M.D."/>
            <person name="Du Y."/>
            <person name="Koupaei S.K."/>
            <person name="Kim N.R."/>
            <person name="Zhang W."/>
            <person name="Traxler M.F."/>
        </authorList>
    </citation>
    <scope>NUCLEOTIDE SEQUENCE [LARGE SCALE GENOMIC DNA]</scope>
    <source>
        <strain evidence="2 3">F3</strain>
    </source>
</reference>
<proteinExistence type="predicted"/>
<dbReference type="EMBL" id="CP136511">
    <property type="protein sequence ID" value="WOD14166.1"/>
    <property type="molecule type" value="Genomic_DNA"/>
</dbReference>
<gene>
    <name evidence="2" type="ORF">RW095_01175</name>
</gene>
<keyword evidence="3" id="KW-1185">Reference proteome</keyword>
<sequence length="187" mass="20416">MTTDTDVKLPSVQVIADLTIGCGDSEHVPVIREILVTNDGETTPSDVELLVKCVPAFAESARFRFEALAPGECRRLAPVGLRPDHQYFSQLDESERAVITASLRVEETELITATHNIDVLAYDQWAGTRSLPELLAAFCMPNSGVVDKLLARASGLLRQTSTDLSMDGHQSNNLEKAGSRHRLSTAR</sequence>
<evidence type="ECO:0000313" key="3">
    <source>
        <dbReference type="Proteomes" id="UP001302652"/>
    </source>
</evidence>
<accession>A0ABZ0ECB4</accession>